<dbReference type="GO" id="GO:0008168">
    <property type="term" value="F:methyltransferase activity"/>
    <property type="evidence" value="ECO:0007669"/>
    <property type="project" value="UniProtKB-KW"/>
</dbReference>
<keyword evidence="4 5" id="KW-0949">S-adenosyl-L-methionine</keyword>
<keyword evidence="3 5" id="KW-0808">Transferase</keyword>
<evidence type="ECO:0000256" key="1">
    <source>
        <dbReference type="ARBA" id="ARBA00001541"/>
    </source>
</evidence>
<keyword evidence="2 5" id="KW-0489">Methyltransferase</keyword>
<keyword evidence="8" id="KW-1185">Reference proteome</keyword>
<sequence length="296" mass="32725">MLAFATPPQTGALTPPFAEDPSASDLLDADAFARIAQFVEARAGIRTPPSRRIMLETNLRRRRITAGFKSLEDYLAFVLEGGGLATEAVELIDAATVNKTDFFREPRHFELMSQQMLPSLLEAGVRKIRAWSAACSTGPEPYSIAMMLQAAADRTPGLDYHVLGTDICSRVLAVAQQGIFEAPLTQTIPADIRRRYVRVSTDGRPLVRIAPELRAKMAFARLNLMDPVYPVGDPIHLIFCRNVLIYFDHAIQARVLRRLADRLAPGGYLVVGHSESMAGADLALERIDHTVFRKPE</sequence>
<comment type="caution">
    <text evidence="7">The sequence shown here is derived from an EMBL/GenBank/DDBJ whole genome shotgun (WGS) entry which is preliminary data.</text>
</comment>
<dbReference type="Proteomes" id="UP001597216">
    <property type="component" value="Unassembled WGS sequence"/>
</dbReference>
<dbReference type="InterPro" id="IPR036804">
    <property type="entry name" value="CheR_N_sf"/>
</dbReference>
<dbReference type="InterPro" id="IPR050903">
    <property type="entry name" value="Bact_Chemotaxis_MeTrfase"/>
</dbReference>
<dbReference type="Pfam" id="PF03705">
    <property type="entry name" value="CheR_N"/>
    <property type="match status" value="1"/>
</dbReference>
<dbReference type="InterPro" id="IPR022641">
    <property type="entry name" value="CheR_N"/>
</dbReference>
<evidence type="ECO:0000256" key="5">
    <source>
        <dbReference type="PIRNR" id="PIRNR000410"/>
    </source>
</evidence>
<dbReference type="PIRSF" id="PIRSF000410">
    <property type="entry name" value="CheR"/>
    <property type="match status" value="1"/>
</dbReference>
<organism evidence="7 8">
    <name type="scientific">Phenylobacterium conjunctum</name>
    <dbReference type="NCBI Taxonomy" id="1298959"/>
    <lineage>
        <taxon>Bacteria</taxon>
        <taxon>Pseudomonadati</taxon>
        <taxon>Pseudomonadota</taxon>
        <taxon>Alphaproteobacteria</taxon>
        <taxon>Caulobacterales</taxon>
        <taxon>Caulobacteraceae</taxon>
        <taxon>Phenylobacterium</taxon>
    </lineage>
</organism>
<protein>
    <recommendedName>
        <fullName evidence="5">Chemotaxis protein methyltransferase</fullName>
        <ecNumber evidence="5">2.1.1.80</ecNumber>
    </recommendedName>
</protein>
<proteinExistence type="predicted"/>
<reference evidence="8" key="1">
    <citation type="journal article" date="2019" name="Int. J. Syst. Evol. Microbiol.">
        <title>The Global Catalogue of Microorganisms (GCM) 10K type strain sequencing project: providing services to taxonomists for standard genome sequencing and annotation.</title>
        <authorList>
            <consortium name="The Broad Institute Genomics Platform"/>
            <consortium name="The Broad Institute Genome Sequencing Center for Infectious Disease"/>
            <person name="Wu L."/>
            <person name="Ma J."/>
        </authorList>
    </citation>
    <scope>NUCLEOTIDE SEQUENCE [LARGE SCALE GENOMIC DNA]</scope>
    <source>
        <strain evidence="8">CCUG 55074</strain>
    </source>
</reference>
<dbReference type="InterPro" id="IPR022642">
    <property type="entry name" value="CheR_C"/>
</dbReference>
<accession>A0ABW3SWT4</accession>
<dbReference type="GO" id="GO:0032259">
    <property type="term" value="P:methylation"/>
    <property type="evidence" value="ECO:0007669"/>
    <property type="project" value="UniProtKB-KW"/>
</dbReference>
<dbReference type="EC" id="2.1.1.80" evidence="5"/>
<name>A0ABW3SWT4_9CAUL</name>
<dbReference type="PANTHER" id="PTHR24422:SF26">
    <property type="entry name" value="CHEMOTAXIS PROTEIN METHYLTRANSFERASE"/>
    <property type="match status" value="1"/>
</dbReference>
<dbReference type="Gene3D" id="1.10.155.10">
    <property type="entry name" value="Chemotaxis receptor methyltransferase CheR, N-terminal domain"/>
    <property type="match status" value="1"/>
</dbReference>
<dbReference type="SUPFAM" id="SSF53335">
    <property type="entry name" value="S-adenosyl-L-methionine-dependent methyltransferases"/>
    <property type="match status" value="1"/>
</dbReference>
<dbReference type="SUPFAM" id="SSF47757">
    <property type="entry name" value="Chemotaxis receptor methyltransferase CheR, N-terminal domain"/>
    <property type="match status" value="1"/>
</dbReference>
<dbReference type="Gene3D" id="3.40.50.150">
    <property type="entry name" value="Vaccinia Virus protein VP39"/>
    <property type="match status" value="1"/>
</dbReference>
<dbReference type="Pfam" id="PF01739">
    <property type="entry name" value="CheR"/>
    <property type="match status" value="1"/>
</dbReference>
<dbReference type="PRINTS" id="PR00996">
    <property type="entry name" value="CHERMTFRASE"/>
</dbReference>
<dbReference type="SMART" id="SM00138">
    <property type="entry name" value="MeTrc"/>
    <property type="match status" value="1"/>
</dbReference>
<dbReference type="RefSeq" id="WP_377352043.1">
    <property type="nucleotide sequence ID" value="NZ_JBHTLQ010000002.1"/>
</dbReference>
<feature type="domain" description="CheR-type methyltransferase" evidence="6">
    <location>
        <begin position="32"/>
        <end position="296"/>
    </location>
</feature>
<evidence type="ECO:0000259" key="6">
    <source>
        <dbReference type="PROSITE" id="PS50123"/>
    </source>
</evidence>
<comment type="catalytic activity">
    <reaction evidence="1 5">
        <text>L-glutamyl-[protein] + S-adenosyl-L-methionine = [protein]-L-glutamate 5-O-methyl ester + S-adenosyl-L-homocysteine</text>
        <dbReference type="Rhea" id="RHEA:24452"/>
        <dbReference type="Rhea" id="RHEA-COMP:10208"/>
        <dbReference type="Rhea" id="RHEA-COMP:10311"/>
        <dbReference type="ChEBI" id="CHEBI:29973"/>
        <dbReference type="ChEBI" id="CHEBI:57856"/>
        <dbReference type="ChEBI" id="CHEBI:59789"/>
        <dbReference type="ChEBI" id="CHEBI:82795"/>
        <dbReference type="EC" id="2.1.1.80"/>
    </reaction>
</comment>
<dbReference type="EMBL" id="JBHTLQ010000002">
    <property type="protein sequence ID" value="MFD1189123.1"/>
    <property type="molecule type" value="Genomic_DNA"/>
</dbReference>
<evidence type="ECO:0000256" key="2">
    <source>
        <dbReference type="ARBA" id="ARBA00022603"/>
    </source>
</evidence>
<comment type="function">
    <text evidence="5">Methylation of the membrane-bound methyl-accepting chemotaxis proteins (MCP) to form gamma-glutamyl methyl ester residues in MCP.</text>
</comment>
<dbReference type="PROSITE" id="PS50123">
    <property type="entry name" value="CHER"/>
    <property type="match status" value="1"/>
</dbReference>
<evidence type="ECO:0000256" key="4">
    <source>
        <dbReference type="ARBA" id="ARBA00022691"/>
    </source>
</evidence>
<dbReference type="InterPro" id="IPR029063">
    <property type="entry name" value="SAM-dependent_MTases_sf"/>
</dbReference>
<evidence type="ECO:0000313" key="7">
    <source>
        <dbReference type="EMBL" id="MFD1189123.1"/>
    </source>
</evidence>
<dbReference type="InterPro" id="IPR026024">
    <property type="entry name" value="Chemotaxis_MeTrfase_CheR"/>
</dbReference>
<dbReference type="CDD" id="cd02440">
    <property type="entry name" value="AdoMet_MTases"/>
    <property type="match status" value="1"/>
</dbReference>
<evidence type="ECO:0000313" key="8">
    <source>
        <dbReference type="Proteomes" id="UP001597216"/>
    </source>
</evidence>
<evidence type="ECO:0000256" key="3">
    <source>
        <dbReference type="ARBA" id="ARBA00022679"/>
    </source>
</evidence>
<dbReference type="InterPro" id="IPR000780">
    <property type="entry name" value="CheR_MeTrfase"/>
</dbReference>
<gene>
    <name evidence="7" type="ORF">ACFQ27_00905</name>
</gene>
<dbReference type="PANTHER" id="PTHR24422">
    <property type="entry name" value="CHEMOTAXIS PROTEIN METHYLTRANSFERASE"/>
    <property type="match status" value="1"/>
</dbReference>